<proteinExistence type="predicted"/>
<dbReference type="EMBL" id="JBBPBN010001770">
    <property type="protein sequence ID" value="KAK8477564.1"/>
    <property type="molecule type" value="Genomic_DNA"/>
</dbReference>
<gene>
    <name evidence="2" type="ORF">V6N11_072712</name>
</gene>
<organism evidence="2 3">
    <name type="scientific">Hibiscus sabdariffa</name>
    <name type="common">roselle</name>
    <dbReference type="NCBI Taxonomy" id="183260"/>
    <lineage>
        <taxon>Eukaryota</taxon>
        <taxon>Viridiplantae</taxon>
        <taxon>Streptophyta</taxon>
        <taxon>Embryophyta</taxon>
        <taxon>Tracheophyta</taxon>
        <taxon>Spermatophyta</taxon>
        <taxon>Magnoliopsida</taxon>
        <taxon>eudicotyledons</taxon>
        <taxon>Gunneridae</taxon>
        <taxon>Pentapetalae</taxon>
        <taxon>rosids</taxon>
        <taxon>malvids</taxon>
        <taxon>Malvales</taxon>
        <taxon>Malvaceae</taxon>
        <taxon>Malvoideae</taxon>
        <taxon>Hibiscus</taxon>
    </lineage>
</organism>
<comment type="caution">
    <text evidence="2">The sequence shown here is derived from an EMBL/GenBank/DDBJ whole genome shotgun (WGS) entry which is preliminary data.</text>
</comment>
<dbReference type="Proteomes" id="UP001396334">
    <property type="component" value="Unassembled WGS sequence"/>
</dbReference>
<sequence>MFGPSTALHPSMQLSSSALRRGPPPGGKSKKSKSSMRYPSTGLPGRPQASNCMSSGAFATNEPAEAAQHDPLIGRKCHGNKGLTLAQVGEFANCLIDARNELQRKSEVIKRKFTITKVLLFRSVIIDRLRQQIYKLEMEQKRLEEDASVYNWLQQQLKLSLAYKKAEKWEIKIKPN</sequence>
<evidence type="ECO:0000313" key="3">
    <source>
        <dbReference type="Proteomes" id="UP001396334"/>
    </source>
</evidence>
<protein>
    <submittedName>
        <fullName evidence="2">Uncharacterized protein</fullName>
    </submittedName>
</protein>
<feature type="region of interest" description="Disordered" evidence="1">
    <location>
        <begin position="1"/>
        <end position="56"/>
    </location>
</feature>
<keyword evidence="3" id="KW-1185">Reference proteome</keyword>
<dbReference type="PANTHER" id="PTHR35991">
    <property type="entry name" value="CA-RESPONSIVE PROTEIN"/>
    <property type="match status" value="1"/>
</dbReference>
<dbReference type="PANTHER" id="PTHR35991:SF1">
    <property type="entry name" value="CA-RESPONSIVE PROTEIN"/>
    <property type="match status" value="1"/>
</dbReference>
<name>A0ABR1ZBB4_9ROSI</name>
<accession>A0ABR1ZBB4</accession>
<evidence type="ECO:0000313" key="2">
    <source>
        <dbReference type="EMBL" id="KAK8477564.1"/>
    </source>
</evidence>
<evidence type="ECO:0000256" key="1">
    <source>
        <dbReference type="SAM" id="MobiDB-lite"/>
    </source>
</evidence>
<reference evidence="2 3" key="1">
    <citation type="journal article" date="2024" name="G3 (Bethesda)">
        <title>Genome assembly of Hibiscus sabdariffa L. provides insights into metabolisms of medicinal natural products.</title>
        <authorList>
            <person name="Kim T."/>
        </authorList>
    </citation>
    <scope>NUCLEOTIDE SEQUENCE [LARGE SCALE GENOMIC DNA]</scope>
    <source>
        <strain evidence="2">TK-2024</strain>
        <tissue evidence="2">Old leaves</tissue>
    </source>
</reference>